<evidence type="ECO:0000256" key="14">
    <source>
        <dbReference type="ARBA" id="ARBA00023166"/>
    </source>
</evidence>
<dbReference type="Gene3D" id="2.130.10.10">
    <property type="entry name" value="YVTN repeat-like/Quinoprotein amine dehydrogenase"/>
    <property type="match status" value="1"/>
</dbReference>
<evidence type="ECO:0000313" key="22">
    <source>
        <dbReference type="Proteomes" id="UP000785200"/>
    </source>
</evidence>
<comment type="similarity">
    <text evidence="4">Belongs to the WD repeat SCAP family.</text>
</comment>
<dbReference type="GO" id="GO:0032936">
    <property type="term" value="C:SREBP-SCAP complex"/>
    <property type="evidence" value="ECO:0007669"/>
    <property type="project" value="TreeGrafter"/>
</dbReference>
<feature type="region of interest" description="Disordered" evidence="18">
    <location>
        <begin position="1166"/>
        <end position="1192"/>
    </location>
</feature>
<dbReference type="InterPro" id="IPR001680">
    <property type="entry name" value="WD40_rpt"/>
</dbReference>
<comment type="subcellular location">
    <subcellularLocation>
        <location evidence="3">Cytoplasmic vesicle</location>
        <location evidence="3">COPII-coated vesicle membrane</location>
        <topology evidence="3">Multi-pass membrane protein</topology>
    </subcellularLocation>
    <subcellularLocation>
        <location evidence="1">Endoplasmic reticulum</location>
    </subcellularLocation>
    <subcellularLocation>
        <location evidence="2">Golgi apparatus membrane</location>
    </subcellularLocation>
</comment>
<dbReference type="PROSITE" id="PS00678">
    <property type="entry name" value="WD_REPEATS_1"/>
    <property type="match status" value="1"/>
</dbReference>
<evidence type="ECO:0000256" key="12">
    <source>
        <dbReference type="ARBA" id="ARBA00023121"/>
    </source>
</evidence>
<keyword evidence="16" id="KW-0968">Cytoplasmic vesicle</keyword>
<evidence type="ECO:0000313" key="21">
    <source>
        <dbReference type="EMBL" id="KAG0648260.1"/>
    </source>
</evidence>
<keyword evidence="14" id="KW-1207">Sterol metabolism</keyword>
<dbReference type="InterPro" id="IPR015943">
    <property type="entry name" value="WD40/YVTN_repeat-like_dom_sf"/>
</dbReference>
<dbReference type="GO" id="GO:0000139">
    <property type="term" value="C:Golgi membrane"/>
    <property type="evidence" value="ECO:0007669"/>
    <property type="project" value="UniProtKB-SubCell"/>
</dbReference>
<evidence type="ECO:0000256" key="4">
    <source>
        <dbReference type="ARBA" id="ARBA00007410"/>
    </source>
</evidence>
<feature type="region of interest" description="Disordered" evidence="18">
    <location>
        <begin position="1067"/>
        <end position="1098"/>
    </location>
</feature>
<feature type="transmembrane region" description="Helical" evidence="19">
    <location>
        <begin position="682"/>
        <end position="702"/>
    </location>
</feature>
<evidence type="ECO:0000256" key="11">
    <source>
        <dbReference type="ARBA" id="ARBA00023098"/>
    </source>
</evidence>
<evidence type="ECO:0000259" key="20">
    <source>
        <dbReference type="PROSITE" id="PS50156"/>
    </source>
</evidence>
<dbReference type="GO" id="GO:0012507">
    <property type="term" value="C:ER to Golgi transport vesicle membrane"/>
    <property type="evidence" value="ECO:0007669"/>
    <property type="project" value="UniProtKB-SubCell"/>
</dbReference>
<keyword evidence="7" id="KW-0853">WD repeat</keyword>
<dbReference type="PROSITE" id="PS50156">
    <property type="entry name" value="SSD"/>
    <property type="match status" value="1"/>
</dbReference>
<evidence type="ECO:0000256" key="8">
    <source>
        <dbReference type="ARBA" id="ARBA00022737"/>
    </source>
</evidence>
<dbReference type="PANTHER" id="PTHR46378:SF1">
    <property type="entry name" value="STEROL REGULATORY ELEMENT-BINDING PROTEIN CLEAVAGE-ACTIVATING PROTEIN"/>
    <property type="match status" value="1"/>
</dbReference>
<evidence type="ECO:0000256" key="7">
    <source>
        <dbReference type="ARBA" id="ARBA00022574"/>
    </source>
</evidence>
<keyword evidence="9" id="KW-0256">Endoplasmic reticulum</keyword>
<keyword evidence="8" id="KW-0677">Repeat</keyword>
<dbReference type="EMBL" id="VNKQ01000010">
    <property type="protein sequence ID" value="KAG0648260.1"/>
    <property type="molecule type" value="Genomic_DNA"/>
</dbReference>
<feature type="transmembrane region" description="Helical" evidence="19">
    <location>
        <begin position="104"/>
        <end position="125"/>
    </location>
</feature>
<dbReference type="GO" id="GO:0008203">
    <property type="term" value="P:cholesterol metabolic process"/>
    <property type="evidence" value="ECO:0007669"/>
    <property type="project" value="UniProtKB-KW"/>
</dbReference>
<keyword evidence="15" id="KW-0753">Steroid metabolism</keyword>
<evidence type="ECO:0000256" key="6">
    <source>
        <dbReference type="ARBA" id="ARBA00022548"/>
    </source>
</evidence>
<accession>A0A9P6VHX6</accession>
<dbReference type="InterPro" id="IPR000731">
    <property type="entry name" value="SSD"/>
</dbReference>
<dbReference type="Pfam" id="PF12349">
    <property type="entry name" value="Sterol-sensing"/>
    <property type="match status" value="1"/>
</dbReference>
<name>A0A9P6VHX6_9HELO</name>
<keyword evidence="19" id="KW-0812">Transmembrane</keyword>
<keyword evidence="13 19" id="KW-0472">Membrane</keyword>
<organism evidence="21 22">
    <name type="scientific">Hyphodiscus hymeniophilus</name>
    <dbReference type="NCBI Taxonomy" id="353542"/>
    <lineage>
        <taxon>Eukaryota</taxon>
        <taxon>Fungi</taxon>
        <taxon>Dikarya</taxon>
        <taxon>Ascomycota</taxon>
        <taxon>Pezizomycotina</taxon>
        <taxon>Leotiomycetes</taxon>
        <taxon>Helotiales</taxon>
        <taxon>Hyphodiscaceae</taxon>
        <taxon>Hyphodiscus</taxon>
    </lineage>
</organism>
<keyword evidence="10" id="KW-0333">Golgi apparatus</keyword>
<proteinExistence type="inferred from homology"/>
<comment type="caution">
    <text evidence="21">The sequence shown here is derived from an EMBL/GenBank/DDBJ whole genome shotgun (WGS) entry which is preliminary data.</text>
</comment>
<feature type="compositionally biased region" description="Basic residues" evidence="18">
    <location>
        <begin position="1178"/>
        <end position="1192"/>
    </location>
</feature>
<dbReference type="GO" id="GO:0032934">
    <property type="term" value="F:sterol binding"/>
    <property type="evidence" value="ECO:0007669"/>
    <property type="project" value="InterPro"/>
</dbReference>
<evidence type="ECO:0000256" key="18">
    <source>
        <dbReference type="SAM" id="MobiDB-lite"/>
    </source>
</evidence>
<evidence type="ECO:0000256" key="10">
    <source>
        <dbReference type="ARBA" id="ARBA00023034"/>
    </source>
</evidence>
<keyword evidence="11" id="KW-0443">Lipid metabolism</keyword>
<evidence type="ECO:0000256" key="19">
    <source>
        <dbReference type="SAM" id="Phobius"/>
    </source>
</evidence>
<evidence type="ECO:0000256" key="2">
    <source>
        <dbReference type="ARBA" id="ARBA00004394"/>
    </source>
</evidence>
<dbReference type="SUPFAM" id="SSF117289">
    <property type="entry name" value="Nucleoporin domain"/>
    <property type="match status" value="1"/>
</dbReference>
<dbReference type="GO" id="GO:0032933">
    <property type="term" value="P:SREBP signaling pathway"/>
    <property type="evidence" value="ECO:0007669"/>
    <property type="project" value="InterPro"/>
</dbReference>
<feature type="transmembrane region" description="Helical" evidence="19">
    <location>
        <begin position="417"/>
        <end position="435"/>
    </location>
</feature>
<evidence type="ECO:0000256" key="5">
    <source>
        <dbReference type="ARBA" id="ARBA00019541"/>
    </source>
</evidence>
<evidence type="ECO:0000256" key="16">
    <source>
        <dbReference type="ARBA" id="ARBA00023329"/>
    </source>
</evidence>
<keyword evidence="6" id="KW-0153">Cholesterol metabolism</keyword>
<evidence type="ECO:0000256" key="13">
    <source>
        <dbReference type="ARBA" id="ARBA00023136"/>
    </source>
</evidence>
<evidence type="ECO:0000256" key="3">
    <source>
        <dbReference type="ARBA" id="ARBA00004557"/>
    </source>
</evidence>
<keyword evidence="22" id="KW-1185">Reference proteome</keyword>
<dbReference type="OrthoDB" id="1914839at2759"/>
<dbReference type="Proteomes" id="UP000785200">
    <property type="component" value="Unassembled WGS sequence"/>
</dbReference>
<dbReference type="GO" id="GO:0005789">
    <property type="term" value="C:endoplasmic reticulum membrane"/>
    <property type="evidence" value="ECO:0007669"/>
    <property type="project" value="InterPro"/>
</dbReference>
<dbReference type="InterPro" id="IPR019775">
    <property type="entry name" value="WD40_repeat_CS"/>
</dbReference>
<dbReference type="PANTHER" id="PTHR46378">
    <property type="entry name" value="STEROL REGULATORY ELEMENT-BINDING PROTEIN CLEAVAGE-ACTIVATING PROTEIN"/>
    <property type="match status" value="1"/>
</dbReference>
<dbReference type="AlphaFoldDB" id="A0A9P6VHX6"/>
<keyword evidence="12" id="KW-0446">Lipid-binding</keyword>
<feature type="domain" description="SSD" evidence="20">
    <location>
        <begin position="350"/>
        <end position="508"/>
    </location>
</feature>
<evidence type="ECO:0000256" key="15">
    <source>
        <dbReference type="ARBA" id="ARBA00023221"/>
    </source>
</evidence>
<evidence type="ECO:0000256" key="1">
    <source>
        <dbReference type="ARBA" id="ARBA00004240"/>
    </source>
</evidence>
<comment type="function">
    <text evidence="17">Escort protein required for cholesterol as well as lipid homeostasis. Regulates export of the SCAP-SREBP complex from the endoplasmic reticulum to the Golgi upon low cholesterol, thereby regulating the processing of sterol regulatory element-binding proteins (SREBPs) SREBF1/SREBP1 and SREBF2/SREBP2. At high sterol concentrations, formation of a ternary complex with INSIG (INSIG1 or INSIG2) leads to mask the ER export signal in SCAP, promoting retention of the complex in the endoplasmic reticulum. Low sterol concentrations trigger release of INSIG, a conformational change in the SSD domain of SCAP, unmasking of the ER export signal, promoting recruitment into COPII-coated vesicles and transport of the SCAP-SREBP to the Golgi: in the Golgi, SREBPs are then processed, releasing the transcription factor fragment of SREBPs from the membrane, its import into the nucleus and up-regulation of LDLR, INSIG1 and the mevalonate pathway. Binds cholesterol via its SSD domain.</text>
</comment>
<feature type="transmembrane region" description="Helical" evidence="19">
    <location>
        <begin position="381"/>
        <end position="405"/>
    </location>
</feature>
<dbReference type="InterPro" id="IPR053958">
    <property type="entry name" value="HMGCR/SNAP/NPC1-like_SSD"/>
</dbReference>
<feature type="transmembrane region" description="Helical" evidence="19">
    <location>
        <begin position="479"/>
        <end position="506"/>
    </location>
</feature>
<evidence type="ECO:0000256" key="9">
    <source>
        <dbReference type="ARBA" id="ARBA00022824"/>
    </source>
</evidence>
<feature type="transmembrane region" description="Helical" evidence="19">
    <location>
        <begin position="456"/>
        <end position="473"/>
    </location>
</feature>
<reference evidence="21" key="1">
    <citation type="submission" date="2019-07" db="EMBL/GenBank/DDBJ databases">
        <title>Hyphodiscus hymeniophilus genome sequencing and assembly.</title>
        <authorList>
            <person name="Kramer G."/>
            <person name="Nodwell J."/>
        </authorList>
    </citation>
    <scope>NUCLEOTIDE SEQUENCE</scope>
    <source>
        <strain evidence="21">ATCC 34498</strain>
    </source>
</reference>
<keyword evidence="19" id="KW-1133">Transmembrane helix</keyword>
<sequence length="1192" mass="132775">MLALSSTSQHKRTTPDSKHQPWGNTTANPLPRSTTCMTMLIEPFIATSTAAIVWAGKVADSPASMIWYLLYPFRGTTEPPVLDAKHPIRTTFTQYGYRAARHPVIVLLISVATAATLIYPFPFLYTNSFMNGASNLPHHVWTSAQPFEGDYSITPDVVMRSIWVHGSYMKALQPHVLEAALEIQDELLGSTQNFDPRRGSKDLPQEDSYEQLTPEIRDQLHAVNGLRNSSWFFHSPLQYWSCSRQNIAEDQDILSTVNEGSRLSTSVNVTLRHSIVFSGKRFEDHRLIAADALVVTLIHMLDSPVGRHWERKAQEIALQKSAKWRLYPPDGQSVESTLYEFRFQPLNFQDDLFLATAYSLTALYFAFSLSKLRALKSRIGLILAVVSQIAVSIMSSFTICAILKIDLSKIPRETYPLVILTVGLENIFRLINAVIMTPSQAPTASRMSDALGKTGHVALAGVTQNLLILWMLTKMVSPGVAAFCKFAAIALTFDFFYLLTFFLAVLSVDVRRTELRDSLNRSPRRASKAPSPEHQSKQTWADAILHGDAPVSTRVAGTVVMVSFIIAAQWHFFDNESILQTISRFLRHLRSEPQRPRQSPVSLLSVDVNQARTPTAWLQMQDHETAHEVIQVIKPHAHSYIARVYDPLVFVLDGSDRTSNRLGVRRFLPAFYDFARHQTTPFIITVFILVAAVSLLMNYLLWDEVQEDEEEERPKDRPLISVKSLNGHALDIVLLSASSEGIVASVGLDRWIRVWNVRPGGGSYLVGDPDSEIDPFPVLAMAIDSDSNWLAILSAKDMVVLWNIPERRWGLTATVAVKGRTPAAFFFGDSSTELINPVIIVRHNGLMTELHMESSDHTELRICRSPLVCARAHFEKAIPPSTGAPPRIITSSKSGCVHIASKTDAGWTSVEVPCDSNRDSAVLGVLPLAVLNSFLAIRNHSVELIDTDTHRVTNTFDTKPMKPNTLRCFHSSRRRPQCGSVGLGNFALAYTSAEGDECILQFYQPKREGDTICFRDPYTPGSKTCCIWTETVEQVHTVQNPGDWEALAIGHLVGIRKCESAIHSIETSHHTSNGSVLRRRGPFDRRHPNSSVKQESDDDWEVWSLSARGEQTTTPLSQHRGIGNDHLLVGGLGPIEKVGKRSLAVGLGNVVKVIAVGNERFDSVDSGSDEGAFVGMKSSRRKRSNMSRRRNI</sequence>
<dbReference type="GO" id="GO:0045540">
    <property type="term" value="P:regulation of cholesterol biosynthetic process"/>
    <property type="evidence" value="ECO:0007669"/>
    <property type="project" value="TreeGrafter"/>
</dbReference>
<feature type="transmembrane region" description="Helical" evidence="19">
    <location>
        <begin position="352"/>
        <end position="369"/>
    </location>
</feature>
<feature type="region of interest" description="Disordered" evidence="18">
    <location>
        <begin position="1"/>
        <end position="30"/>
    </location>
</feature>
<dbReference type="InterPro" id="IPR030225">
    <property type="entry name" value="SCAP"/>
</dbReference>
<evidence type="ECO:0000256" key="17">
    <source>
        <dbReference type="ARBA" id="ARBA00045958"/>
    </source>
</evidence>
<dbReference type="SMART" id="SM00320">
    <property type="entry name" value="WD40"/>
    <property type="match status" value="2"/>
</dbReference>
<protein>
    <recommendedName>
        <fullName evidence="5">Sterol regulatory element-binding protein cleavage-activating protein</fullName>
    </recommendedName>
</protein>
<gene>
    <name evidence="21" type="ORF">D0Z07_5552</name>
</gene>